<dbReference type="GO" id="GO:0005524">
    <property type="term" value="F:ATP binding"/>
    <property type="evidence" value="ECO:0007669"/>
    <property type="project" value="UniProtKB-KW"/>
</dbReference>
<dbReference type="HAMAP" id="MF_00158">
    <property type="entry name" value="PanC"/>
    <property type="match status" value="1"/>
</dbReference>
<dbReference type="SUPFAM" id="SSF52374">
    <property type="entry name" value="Nucleotidylyl transferase"/>
    <property type="match status" value="1"/>
</dbReference>
<organism evidence="15 16">
    <name type="scientific">Platanthera zijinensis</name>
    <dbReference type="NCBI Taxonomy" id="2320716"/>
    <lineage>
        <taxon>Eukaryota</taxon>
        <taxon>Viridiplantae</taxon>
        <taxon>Streptophyta</taxon>
        <taxon>Embryophyta</taxon>
        <taxon>Tracheophyta</taxon>
        <taxon>Spermatophyta</taxon>
        <taxon>Magnoliopsida</taxon>
        <taxon>Liliopsida</taxon>
        <taxon>Asparagales</taxon>
        <taxon>Orchidaceae</taxon>
        <taxon>Orchidoideae</taxon>
        <taxon>Orchideae</taxon>
        <taxon>Orchidinae</taxon>
        <taxon>Platanthera</taxon>
    </lineage>
</organism>
<comment type="subcellular location">
    <subcellularLocation>
        <location evidence="1">Cytoplasm</location>
    </subcellularLocation>
</comment>
<comment type="caution">
    <text evidence="15">The sequence shown here is derived from an EMBL/GenBank/DDBJ whole genome shotgun (WGS) entry which is preliminary data.</text>
</comment>
<dbReference type="CDD" id="cd00560">
    <property type="entry name" value="PanC"/>
    <property type="match status" value="1"/>
</dbReference>
<keyword evidence="16" id="KW-1185">Reference proteome</keyword>
<evidence type="ECO:0000256" key="8">
    <source>
        <dbReference type="ARBA" id="ARBA00022598"/>
    </source>
</evidence>
<dbReference type="Gene3D" id="3.30.1300.10">
    <property type="entry name" value="Pantoate-beta-alanine ligase, C-terminal domain"/>
    <property type="match status" value="1"/>
</dbReference>
<evidence type="ECO:0000256" key="11">
    <source>
        <dbReference type="ARBA" id="ARBA00022840"/>
    </source>
</evidence>
<evidence type="ECO:0000256" key="1">
    <source>
        <dbReference type="ARBA" id="ARBA00004496"/>
    </source>
</evidence>
<evidence type="ECO:0000256" key="4">
    <source>
        <dbReference type="ARBA" id="ARBA00011738"/>
    </source>
</evidence>
<dbReference type="NCBIfam" id="TIGR00125">
    <property type="entry name" value="cyt_tran_rel"/>
    <property type="match status" value="1"/>
</dbReference>
<evidence type="ECO:0000256" key="9">
    <source>
        <dbReference type="ARBA" id="ARBA00022655"/>
    </source>
</evidence>
<evidence type="ECO:0000256" key="3">
    <source>
        <dbReference type="ARBA" id="ARBA00009256"/>
    </source>
</evidence>
<keyword evidence="11" id="KW-0067">ATP-binding</keyword>
<dbReference type="EC" id="6.3.2.1" evidence="5"/>
<name>A0AAP0ASU2_9ASPA</name>
<dbReference type="Pfam" id="PF02569">
    <property type="entry name" value="Pantoate_ligase"/>
    <property type="match status" value="1"/>
</dbReference>
<proteinExistence type="inferred from homology"/>
<accession>A0AAP0ASU2</accession>
<dbReference type="PANTHER" id="PTHR21299">
    <property type="entry name" value="CYTIDYLATE KINASE/PANTOATE-BETA-ALANINE LIGASE"/>
    <property type="match status" value="1"/>
</dbReference>
<dbReference type="GO" id="GO:0004592">
    <property type="term" value="F:pantoate-beta-alanine ligase activity"/>
    <property type="evidence" value="ECO:0007669"/>
    <property type="project" value="UniProtKB-EC"/>
</dbReference>
<evidence type="ECO:0000256" key="14">
    <source>
        <dbReference type="ARBA" id="ARBA00048258"/>
    </source>
</evidence>
<dbReference type="GO" id="GO:0005829">
    <property type="term" value="C:cytosol"/>
    <property type="evidence" value="ECO:0007669"/>
    <property type="project" value="TreeGrafter"/>
</dbReference>
<evidence type="ECO:0000256" key="7">
    <source>
        <dbReference type="ARBA" id="ARBA00022490"/>
    </source>
</evidence>
<keyword evidence="9" id="KW-0566">Pantothenate biosynthesis</keyword>
<dbReference type="NCBIfam" id="TIGR00018">
    <property type="entry name" value="panC"/>
    <property type="match status" value="1"/>
</dbReference>
<dbReference type="GO" id="GO:0015940">
    <property type="term" value="P:pantothenate biosynthetic process"/>
    <property type="evidence" value="ECO:0007669"/>
    <property type="project" value="UniProtKB-KW"/>
</dbReference>
<comment type="similarity">
    <text evidence="3">Belongs to the pantothenate synthetase family.</text>
</comment>
<dbReference type="PANTHER" id="PTHR21299:SF1">
    <property type="entry name" value="PANTOATE--BETA-ALANINE LIGASE"/>
    <property type="match status" value="1"/>
</dbReference>
<evidence type="ECO:0000256" key="5">
    <source>
        <dbReference type="ARBA" id="ARBA00012219"/>
    </source>
</evidence>
<evidence type="ECO:0000256" key="10">
    <source>
        <dbReference type="ARBA" id="ARBA00022741"/>
    </source>
</evidence>
<protein>
    <recommendedName>
        <fullName evidence="6">Pantoate--beta-alanine ligase</fullName>
        <ecNumber evidence="5">6.3.2.1</ecNumber>
    </recommendedName>
    <alternativeName>
        <fullName evidence="13">Pantoate-activating enzyme</fullName>
    </alternativeName>
    <alternativeName>
        <fullName evidence="12">Pantothenate synthetase</fullName>
    </alternativeName>
</protein>
<evidence type="ECO:0000256" key="2">
    <source>
        <dbReference type="ARBA" id="ARBA00004990"/>
    </source>
</evidence>
<dbReference type="FunFam" id="3.30.1300.10:FF:000001">
    <property type="entry name" value="Pantothenate synthetase"/>
    <property type="match status" value="1"/>
</dbReference>
<reference evidence="15 16" key="1">
    <citation type="journal article" date="2022" name="Nat. Plants">
        <title>Genomes of leafy and leafless Platanthera orchids illuminate the evolution of mycoheterotrophy.</title>
        <authorList>
            <person name="Li M.H."/>
            <person name="Liu K.W."/>
            <person name="Li Z."/>
            <person name="Lu H.C."/>
            <person name="Ye Q.L."/>
            <person name="Zhang D."/>
            <person name="Wang J.Y."/>
            <person name="Li Y.F."/>
            <person name="Zhong Z.M."/>
            <person name="Liu X."/>
            <person name="Yu X."/>
            <person name="Liu D.K."/>
            <person name="Tu X.D."/>
            <person name="Liu B."/>
            <person name="Hao Y."/>
            <person name="Liao X.Y."/>
            <person name="Jiang Y.T."/>
            <person name="Sun W.H."/>
            <person name="Chen J."/>
            <person name="Chen Y.Q."/>
            <person name="Ai Y."/>
            <person name="Zhai J.W."/>
            <person name="Wu S.S."/>
            <person name="Zhou Z."/>
            <person name="Hsiao Y.Y."/>
            <person name="Wu W.L."/>
            <person name="Chen Y.Y."/>
            <person name="Lin Y.F."/>
            <person name="Hsu J.L."/>
            <person name="Li C.Y."/>
            <person name="Wang Z.W."/>
            <person name="Zhao X."/>
            <person name="Zhong W.Y."/>
            <person name="Ma X.K."/>
            <person name="Ma L."/>
            <person name="Huang J."/>
            <person name="Chen G.Z."/>
            <person name="Huang M.Z."/>
            <person name="Huang L."/>
            <person name="Peng D.H."/>
            <person name="Luo Y.B."/>
            <person name="Zou S.Q."/>
            <person name="Chen S.P."/>
            <person name="Lan S."/>
            <person name="Tsai W.C."/>
            <person name="Van de Peer Y."/>
            <person name="Liu Z.J."/>
        </authorList>
    </citation>
    <scope>NUCLEOTIDE SEQUENCE [LARGE SCALE GENOMIC DNA]</scope>
    <source>
        <strain evidence="15">Lor287</strain>
    </source>
</reference>
<sequence length="305" mass="33813">MSEPEVIRDKSQMRAWSRSRRCNGITLALVPTMGFLHEGHLSLIRTAKALADLTVVSIYVNPGQFAPSEDLSTYPSDLAGDLRKLTSIGVDAVFCPTELYHSASDTDFTRHRGTIYGESEAVSSLEDGGSGHQTWIRVETLEKGLCGTSRPVFFRGVATVVAKLFNIVEPDVALFGKKDYQQWRVICQMVRDLDFDIKIIGVDIVREADGLAMSSRNVRLLPEQREMALSINKSLSRAKVAARQKSCHELKALIMQAISESGGKIDYVEIVDQLNLRPVEEISCPVVLCVAAWFGNVRLIDNIEL</sequence>
<evidence type="ECO:0000256" key="12">
    <source>
        <dbReference type="ARBA" id="ARBA00029902"/>
    </source>
</evidence>
<dbReference type="InterPro" id="IPR042176">
    <property type="entry name" value="Pantoate_ligase_C"/>
</dbReference>
<keyword evidence="7" id="KW-0963">Cytoplasm</keyword>
<evidence type="ECO:0000313" key="16">
    <source>
        <dbReference type="Proteomes" id="UP001418222"/>
    </source>
</evidence>
<dbReference type="InterPro" id="IPR004821">
    <property type="entry name" value="Cyt_trans-like"/>
</dbReference>
<evidence type="ECO:0000313" key="15">
    <source>
        <dbReference type="EMBL" id="KAK8913876.1"/>
    </source>
</evidence>
<dbReference type="FunFam" id="3.40.50.620:FF:000160">
    <property type="entry name" value="Pantoate--beta-alanine ligase"/>
    <property type="match status" value="1"/>
</dbReference>
<dbReference type="AlphaFoldDB" id="A0AAP0ASU2"/>
<dbReference type="EMBL" id="JBBWWQ010000021">
    <property type="protein sequence ID" value="KAK8913876.1"/>
    <property type="molecule type" value="Genomic_DNA"/>
</dbReference>
<comment type="subunit">
    <text evidence="4">Homodimer.</text>
</comment>
<evidence type="ECO:0000256" key="13">
    <source>
        <dbReference type="ARBA" id="ARBA00032806"/>
    </source>
</evidence>
<evidence type="ECO:0000256" key="6">
    <source>
        <dbReference type="ARBA" id="ARBA00015647"/>
    </source>
</evidence>
<dbReference type="InterPro" id="IPR003721">
    <property type="entry name" value="Pantoate_ligase"/>
</dbReference>
<comment type="pathway">
    <text evidence="2">Cofactor biosynthesis; (R)-pantothenate biosynthesis; (R)-pantothenate from (R)-pantoate and beta-alanine: step 1/1.</text>
</comment>
<dbReference type="Gene3D" id="3.40.50.620">
    <property type="entry name" value="HUPs"/>
    <property type="match status" value="1"/>
</dbReference>
<dbReference type="Proteomes" id="UP001418222">
    <property type="component" value="Unassembled WGS sequence"/>
</dbReference>
<keyword evidence="8 15" id="KW-0436">Ligase</keyword>
<dbReference type="InterPro" id="IPR014729">
    <property type="entry name" value="Rossmann-like_a/b/a_fold"/>
</dbReference>
<comment type="catalytic activity">
    <reaction evidence="14">
        <text>(R)-pantoate + beta-alanine + ATP = (R)-pantothenate + AMP + diphosphate + H(+)</text>
        <dbReference type="Rhea" id="RHEA:10912"/>
        <dbReference type="ChEBI" id="CHEBI:15378"/>
        <dbReference type="ChEBI" id="CHEBI:15980"/>
        <dbReference type="ChEBI" id="CHEBI:29032"/>
        <dbReference type="ChEBI" id="CHEBI:30616"/>
        <dbReference type="ChEBI" id="CHEBI:33019"/>
        <dbReference type="ChEBI" id="CHEBI:57966"/>
        <dbReference type="ChEBI" id="CHEBI:456215"/>
        <dbReference type="EC" id="6.3.2.1"/>
    </reaction>
</comment>
<keyword evidence="10" id="KW-0547">Nucleotide-binding</keyword>
<gene>
    <name evidence="15" type="ORF">KSP39_PZI023470</name>
</gene>